<reference evidence="6" key="3">
    <citation type="submission" date="2020-05" db="UniProtKB">
        <authorList>
            <consortium name="EnsemblMetazoa"/>
        </authorList>
    </citation>
    <scope>IDENTIFICATION</scope>
    <source>
        <strain evidence="6">Jacobina</strain>
    </source>
</reference>
<dbReference type="PANTHER" id="PTHR23138">
    <property type="entry name" value="RAN BINDING PROTEIN"/>
    <property type="match status" value="1"/>
</dbReference>
<dbReference type="VEuPathDB" id="VectorBase:LLOJ005272"/>
<evidence type="ECO:0000256" key="1">
    <source>
        <dbReference type="ARBA" id="ARBA00004123"/>
    </source>
</evidence>
<dbReference type="SMART" id="SM00160">
    <property type="entry name" value="RanBD"/>
    <property type="match status" value="1"/>
</dbReference>
<reference evidence="5" key="2">
    <citation type="journal article" date="2020" name="BMC">
        <title>Leishmania infection induces a limited differential gene expression in the sand fly midgut.</title>
        <authorList>
            <person name="Coutinho-Abreu I.V."/>
            <person name="Serafim T.D."/>
            <person name="Meneses C."/>
            <person name="Kamhawi S."/>
            <person name="Oliveira F."/>
            <person name="Valenzuela J.G."/>
        </authorList>
    </citation>
    <scope>NUCLEOTIDE SEQUENCE</scope>
    <source>
        <strain evidence="5">Jacobina</strain>
        <tissue evidence="5">Midgut</tissue>
    </source>
</reference>
<feature type="region of interest" description="Disordered" evidence="3">
    <location>
        <begin position="1"/>
        <end position="34"/>
    </location>
</feature>
<protein>
    <submittedName>
        <fullName evidence="5">Putative ran-binding protein ranbp3</fullName>
    </submittedName>
</protein>
<accession>A0A1B0CKY5</accession>
<feature type="compositionally biased region" description="Basic and acidic residues" evidence="3">
    <location>
        <begin position="218"/>
        <end position="234"/>
    </location>
</feature>
<dbReference type="EMBL" id="AJWK01016788">
    <property type="status" value="NOT_ANNOTATED_CDS"/>
    <property type="molecule type" value="Genomic_DNA"/>
</dbReference>
<dbReference type="CDD" id="cd13180">
    <property type="entry name" value="RanBD_RanBP3"/>
    <property type="match status" value="2"/>
</dbReference>
<dbReference type="GO" id="GO:0006611">
    <property type="term" value="P:protein export from nucleus"/>
    <property type="evidence" value="ECO:0007669"/>
    <property type="project" value="TreeGrafter"/>
</dbReference>
<keyword evidence="2" id="KW-0539">Nucleus</keyword>
<proteinExistence type="predicted"/>
<evidence type="ECO:0000256" key="2">
    <source>
        <dbReference type="ARBA" id="ARBA00023242"/>
    </source>
</evidence>
<feature type="compositionally biased region" description="Basic and acidic residues" evidence="3">
    <location>
        <begin position="467"/>
        <end position="488"/>
    </location>
</feature>
<dbReference type="InterPro" id="IPR011993">
    <property type="entry name" value="PH-like_dom_sf"/>
</dbReference>
<reference evidence="7" key="1">
    <citation type="submission" date="2012-05" db="EMBL/GenBank/DDBJ databases">
        <title>Whole Genome Assembly of Lutzomyia longipalpis.</title>
        <authorList>
            <person name="Richards S."/>
            <person name="Qu C."/>
            <person name="Dillon R."/>
            <person name="Worley K."/>
            <person name="Scherer S."/>
            <person name="Batterton M."/>
            <person name="Taylor A."/>
            <person name="Hawes A."/>
            <person name="Hernandez B."/>
            <person name="Kovar C."/>
            <person name="Mandapat C."/>
            <person name="Pham C."/>
            <person name="Qu C."/>
            <person name="Jing C."/>
            <person name="Bess C."/>
            <person name="Bandaranaike D."/>
            <person name="Ngo D."/>
            <person name="Ongeri F."/>
            <person name="Arias F."/>
            <person name="Lara F."/>
            <person name="Weissenberger G."/>
            <person name="Kamau G."/>
            <person name="Han H."/>
            <person name="Shen H."/>
            <person name="Dinh H."/>
            <person name="Khalil I."/>
            <person name="Jones J."/>
            <person name="Shafer J."/>
            <person name="Jayaseelan J."/>
            <person name="Quiroz J."/>
            <person name="Blankenburg K."/>
            <person name="Nguyen L."/>
            <person name="Jackson L."/>
            <person name="Francisco L."/>
            <person name="Tang L.-Y."/>
            <person name="Pu L.-L."/>
            <person name="Perales L."/>
            <person name="Lorensuhewa L."/>
            <person name="Munidasa M."/>
            <person name="Coyle M."/>
            <person name="Taylor M."/>
            <person name="Puazo M."/>
            <person name="Firestine M."/>
            <person name="Scheel M."/>
            <person name="Javaid M."/>
            <person name="Wang M."/>
            <person name="Li M."/>
            <person name="Tabassum N."/>
            <person name="Saada N."/>
            <person name="Osuji N."/>
            <person name="Aqrawi P."/>
            <person name="Fu Q."/>
            <person name="Thornton R."/>
            <person name="Raj R."/>
            <person name="Goodspeed R."/>
            <person name="Mata R."/>
            <person name="Najjar R."/>
            <person name="Gubbala S."/>
            <person name="Lee S."/>
            <person name="Denson S."/>
            <person name="Patil S."/>
            <person name="Macmil S."/>
            <person name="Qi S."/>
            <person name="Matskevitch T."/>
            <person name="Palculict T."/>
            <person name="Mathew T."/>
            <person name="Vee V."/>
            <person name="Velamala V."/>
            <person name="Korchina V."/>
            <person name="Cai W."/>
            <person name="Liu W."/>
            <person name="Dai W."/>
            <person name="Zou X."/>
            <person name="Zhu Y."/>
            <person name="Zhang Y."/>
            <person name="Wu Y.-Q."/>
            <person name="Xin Y."/>
            <person name="Nazarath L."/>
            <person name="Kovar C."/>
            <person name="Han Y."/>
            <person name="Muzny D."/>
            <person name="Gibbs R."/>
        </authorList>
    </citation>
    <scope>NUCLEOTIDE SEQUENCE [LARGE SCALE GENOMIC DNA]</scope>
    <source>
        <strain evidence="7">Jacobina</strain>
    </source>
</reference>
<evidence type="ECO:0000259" key="4">
    <source>
        <dbReference type="PROSITE" id="PS50196"/>
    </source>
</evidence>
<feature type="compositionally biased region" description="Basic and acidic residues" evidence="3">
    <location>
        <begin position="162"/>
        <end position="176"/>
    </location>
</feature>
<evidence type="ECO:0000313" key="7">
    <source>
        <dbReference type="Proteomes" id="UP000092461"/>
    </source>
</evidence>
<dbReference type="SUPFAM" id="SSF50729">
    <property type="entry name" value="PH domain-like"/>
    <property type="match status" value="2"/>
</dbReference>
<keyword evidence="7" id="KW-1185">Reference proteome</keyword>
<dbReference type="VEuPathDB" id="VectorBase:LLONM1_006289"/>
<comment type="subcellular location">
    <subcellularLocation>
        <location evidence="1">Nucleus</location>
    </subcellularLocation>
</comment>
<dbReference type="InterPro" id="IPR000156">
    <property type="entry name" value="Ran_bind_dom"/>
</dbReference>
<feature type="compositionally biased region" description="Low complexity" evidence="3">
    <location>
        <begin position="58"/>
        <end position="71"/>
    </location>
</feature>
<dbReference type="EMBL" id="AJWK01016789">
    <property type="status" value="NOT_ANNOTATED_CDS"/>
    <property type="molecule type" value="Genomic_DNA"/>
</dbReference>
<dbReference type="PROSITE" id="PS50196">
    <property type="entry name" value="RANBD1"/>
    <property type="match status" value="2"/>
</dbReference>
<feature type="compositionally biased region" description="Basic and acidic residues" evidence="3">
    <location>
        <begin position="87"/>
        <end position="104"/>
    </location>
</feature>
<evidence type="ECO:0000313" key="5">
    <source>
        <dbReference type="EMBL" id="MBC1176315.1"/>
    </source>
</evidence>
<feature type="region of interest" description="Disordered" evidence="3">
    <location>
        <begin position="53"/>
        <end position="129"/>
    </location>
</feature>
<evidence type="ECO:0000256" key="3">
    <source>
        <dbReference type="SAM" id="MobiDB-lite"/>
    </source>
</evidence>
<dbReference type="PANTHER" id="PTHR23138:SF142">
    <property type="entry name" value="RAN-BINDING PROTEIN 3B-RELATED"/>
    <property type="match status" value="1"/>
</dbReference>
<dbReference type="GO" id="GO:0005634">
    <property type="term" value="C:nucleus"/>
    <property type="evidence" value="ECO:0007669"/>
    <property type="project" value="UniProtKB-SubCell"/>
</dbReference>
<feature type="compositionally biased region" description="Low complexity" evidence="3">
    <location>
        <begin position="9"/>
        <end position="34"/>
    </location>
</feature>
<dbReference type="EMBL" id="GITU01007612">
    <property type="protein sequence ID" value="MBC1176315.1"/>
    <property type="molecule type" value="Transcribed_RNA"/>
</dbReference>
<feature type="domain" description="RanBD1" evidence="4">
    <location>
        <begin position="327"/>
        <end position="384"/>
    </location>
</feature>
<dbReference type="Gene3D" id="2.30.29.30">
    <property type="entry name" value="Pleckstrin-homology domain (PH domain)/Phosphotyrosine-binding domain (PTB)"/>
    <property type="match status" value="2"/>
</dbReference>
<feature type="region of interest" description="Disordered" evidence="3">
    <location>
        <begin position="161"/>
        <end position="235"/>
    </location>
</feature>
<name>A0A1B0CKY5_LUTLO</name>
<dbReference type="AlphaFoldDB" id="A0A1B0CKY5"/>
<feature type="domain" description="RanBD1" evidence="4">
    <location>
        <begin position="221"/>
        <end position="304"/>
    </location>
</feature>
<dbReference type="Proteomes" id="UP000092461">
    <property type="component" value="Unassembled WGS sequence"/>
</dbReference>
<feature type="compositionally biased region" description="Low complexity" evidence="3">
    <location>
        <begin position="178"/>
        <end position="212"/>
    </location>
</feature>
<dbReference type="Pfam" id="PF00638">
    <property type="entry name" value="Ran_BP1"/>
    <property type="match status" value="2"/>
</dbReference>
<feature type="compositionally biased region" description="Polar residues" evidence="3">
    <location>
        <begin position="119"/>
        <end position="129"/>
    </location>
</feature>
<feature type="region of interest" description="Disordered" evidence="3">
    <location>
        <begin position="436"/>
        <end position="488"/>
    </location>
</feature>
<organism evidence="6 7">
    <name type="scientific">Lutzomyia longipalpis</name>
    <name type="common">Sand fly</name>
    <dbReference type="NCBI Taxonomy" id="7200"/>
    <lineage>
        <taxon>Eukaryota</taxon>
        <taxon>Metazoa</taxon>
        <taxon>Ecdysozoa</taxon>
        <taxon>Arthropoda</taxon>
        <taxon>Hexapoda</taxon>
        <taxon>Insecta</taxon>
        <taxon>Pterygota</taxon>
        <taxon>Neoptera</taxon>
        <taxon>Endopterygota</taxon>
        <taxon>Diptera</taxon>
        <taxon>Nematocera</taxon>
        <taxon>Psychodoidea</taxon>
        <taxon>Psychodidae</taxon>
        <taxon>Lutzomyia</taxon>
        <taxon>Lutzomyia</taxon>
    </lineage>
</organism>
<dbReference type="EMBL" id="AJWK01016787">
    <property type="status" value="NOT_ANNOTATED_CDS"/>
    <property type="molecule type" value="Genomic_DNA"/>
</dbReference>
<dbReference type="EnsemblMetazoa" id="LLOJ005272-RA">
    <property type="protein sequence ID" value="LLOJ005272-PA"/>
    <property type="gene ID" value="LLOJ005272"/>
</dbReference>
<dbReference type="InterPro" id="IPR045255">
    <property type="entry name" value="RanBP1-like"/>
</dbReference>
<evidence type="ECO:0000313" key="6">
    <source>
        <dbReference type="EnsemblMetazoa" id="LLOJ005272-PA"/>
    </source>
</evidence>
<sequence>MASVDDDNSNSNLTNSSASNISSASQQSSVNLKSSMLRPSALSWNSSSITNAAHEGINSNSSSSLPASTSNPFAKIGGEENGQSGEKSQDAEAKGTTTEKDNKGDPLSLLSRNGLPKSNLFNTTGNPTITSNTGFVFGQNLHERVIGDDFINLSWGIQSNIDTKDTDTKGDAEKNEPSGSDAGASSSGGLFFSTAAQQQSSSSSASNTLNSQKSLTEVAREYEESRAQKRKYEEVETITGEEDEKNILDINCKLFTFTSSTWEERGRGSLRLNDPKSGATNSRVVFRAAGSHRVLLNTKIWHEMVAERASQKSMRLTAIDSSGLIKVYLINCKLFTFTSSTWEERGRGSLRLNDPKSGATNSRVVFRAAGSHRVLLNTKIWHEMVAERASQKSMRLTAIDSSGLIKVYLVMARPSDIDTLYMGLQRRIDIEVQKNASNAASSQEDDDKVDMSQDVCKPTGSSAEESNPEHCESSPKKKITENDVEKKS</sequence>
<dbReference type="EMBL" id="AJWK01016790">
    <property type="status" value="NOT_ANNOTATED_CDS"/>
    <property type="molecule type" value="Genomic_DNA"/>
</dbReference>